<sequence>MFTNAQSSVRFRFFKFLRQWDFLPIMRRFQHDFQMNPHFMGNRQFDISCKPANTPMHIPIYDTIMEDAHSECGRADQFKQHYTISGNKGRRRKLETRKRNNPAIEAIERGMPSSKVAGVAQFLQYTAYHLQNMGPLLDFYGRPRMLYEGLESHAGNQRATDIFCRRLAGGPPGDVKPIIGGAMRASAPPPEAMLQGGLAR</sequence>
<accession>A0AAW1Q6L8</accession>
<dbReference type="AlphaFoldDB" id="A0AAW1Q6L8"/>
<gene>
    <name evidence="1" type="ORF">WJX72_000932</name>
</gene>
<reference evidence="1 2" key="1">
    <citation type="journal article" date="2024" name="Nat. Commun.">
        <title>Phylogenomics reveals the evolutionary origins of lichenization in chlorophyte algae.</title>
        <authorList>
            <person name="Puginier C."/>
            <person name="Libourel C."/>
            <person name="Otte J."/>
            <person name="Skaloud P."/>
            <person name="Haon M."/>
            <person name="Grisel S."/>
            <person name="Petersen M."/>
            <person name="Berrin J.G."/>
            <person name="Delaux P.M."/>
            <person name="Dal Grande F."/>
            <person name="Keller J."/>
        </authorList>
    </citation>
    <scope>NUCLEOTIDE SEQUENCE [LARGE SCALE GENOMIC DNA]</scope>
    <source>
        <strain evidence="1 2">SAG 2043</strain>
    </source>
</reference>
<keyword evidence="2" id="KW-1185">Reference proteome</keyword>
<dbReference type="Proteomes" id="UP001489004">
    <property type="component" value="Unassembled WGS sequence"/>
</dbReference>
<evidence type="ECO:0000313" key="1">
    <source>
        <dbReference type="EMBL" id="KAK9817704.1"/>
    </source>
</evidence>
<evidence type="ECO:0000313" key="2">
    <source>
        <dbReference type="Proteomes" id="UP001489004"/>
    </source>
</evidence>
<name>A0AAW1Q6L8_9CHLO</name>
<organism evidence="1 2">
    <name type="scientific">[Myrmecia] bisecta</name>
    <dbReference type="NCBI Taxonomy" id="41462"/>
    <lineage>
        <taxon>Eukaryota</taxon>
        <taxon>Viridiplantae</taxon>
        <taxon>Chlorophyta</taxon>
        <taxon>core chlorophytes</taxon>
        <taxon>Trebouxiophyceae</taxon>
        <taxon>Trebouxiales</taxon>
        <taxon>Trebouxiaceae</taxon>
        <taxon>Myrmecia</taxon>
    </lineage>
</organism>
<proteinExistence type="predicted"/>
<dbReference type="EMBL" id="JALJOR010000004">
    <property type="protein sequence ID" value="KAK9817704.1"/>
    <property type="molecule type" value="Genomic_DNA"/>
</dbReference>
<comment type="caution">
    <text evidence="1">The sequence shown here is derived from an EMBL/GenBank/DDBJ whole genome shotgun (WGS) entry which is preliminary data.</text>
</comment>
<protein>
    <submittedName>
        <fullName evidence="1">Uncharacterized protein</fullName>
    </submittedName>
</protein>